<gene>
    <name evidence="3" type="ORF">BT96DRAFT_1003291</name>
</gene>
<proteinExistence type="predicted"/>
<accession>A0A6A4GUB1</accession>
<feature type="compositionally biased region" description="Basic residues" evidence="1">
    <location>
        <begin position="198"/>
        <end position="207"/>
    </location>
</feature>
<evidence type="ECO:0000256" key="1">
    <source>
        <dbReference type="SAM" id="MobiDB-lite"/>
    </source>
</evidence>
<protein>
    <submittedName>
        <fullName evidence="3">Uncharacterized protein</fullName>
    </submittedName>
</protein>
<dbReference type="EMBL" id="ML769699">
    <property type="protein sequence ID" value="KAE9389392.1"/>
    <property type="molecule type" value="Genomic_DNA"/>
</dbReference>
<dbReference type="AlphaFoldDB" id="A0A6A4GUB1"/>
<evidence type="ECO:0000256" key="2">
    <source>
        <dbReference type="SAM" id="SignalP"/>
    </source>
</evidence>
<reference evidence="3" key="1">
    <citation type="journal article" date="2019" name="Environ. Microbiol.">
        <title>Fungal ecological strategies reflected in gene transcription - a case study of two litter decomposers.</title>
        <authorList>
            <person name="Barbi F."/>
            <person name="Kohler A."/>
            <person name="Barry K."/>
            <person name="Baskaran P."/>
            <person name="Daum C."/>
            <person name="Fauchery L."/>
            <person name="Ihrmark K."/>
            <person name="Kuo A."/>
            <person name="LaButti K."/>
            <person name="Lipzen A."/>
            <person name="Morin E."/>
            <person name="Grigoriev I.V."/>
            <person name="Henrissat B."/>
            <person name="Lindahl B."/>
            <person name="Martin F."/>
        </authorList>
    </citation>
    <scope>NUCLEOTIDE SEQUENCE</scope>
    <source>
        <strain evidence="3">JB14</strain>
    </source>
</reference>
<feature type="compositionally biased region" description="Low complexity" evidence="1">
    <location>
        <begin position="168"/>
        <end position="197"/>
    </location>
</feature>
<evidence type="ECO:0000313" key="4">
    <source>
        <dbReference type="Proteomes" id="UP000799118"/>
    </source>
</evidence>
<keyword evidence="2" id="KW-0732">Signal</keyword>
<keyword evidence="4" id="KW-1185">Reference proteome</keyword>
<organism evidence="3 4">
    <name type="scientific">Gymnopus androsaceus JB14</name>
    <dbReference type="NCBI Taxonomy" id="1447944"/>
    <lineage>
        <taxon>Eukaryota</taxon>
        <taxon>Fungi</taxon>
        <taxon>Dikarya</taxon>
        <taxon>Basidiomycota</taxon>
        <taxon>Agaricomycotina</taxon>
        <taxon>Agaricomycetes</taxon>
        <taxon>Agaricomycetidae</taxon>
        <taxon>Agaricales</taxon>
        <taxon>Marasmiineae</taxon>
        <taxon>Omphalotaceae</taxon>
        <taxon>Gymnopus</taxon>
    </lineage>
</organism>
<feature type="region of interest" description="Disordered" evidence="1">
    <location>
        <begin position="168"/>
        <end position="208"/>
    </location>
</feature>
<dbReference type="OrthoDB" id="3241054at2759"/>
<feature type="signal peptide" evidence="2">
    <location>
        <begin position="1"/>
        <end position="21"/>
    </location>
</feature>
<name>A0A6A4GUB1_9AGAR</name>
<evidence type="ECO:0000313" key="3">
    <source>
        <dbReference type="EMBL" id="KAE9389392.1"/>
    </source>
</evidence>
<feature type="chain" id="PRO_5025537348" evidence="2">
    <location>
        <begin position="22"/>
        <end position="228"/>
    </location>
</feature>
<dbReference type="Proteomes" id="UP000799118">
    <property type="component" value="Unassembled WGS sequence"/>
</dbReference>
<sequence>MFSKVFATVSLLFAVSAQINAHAIMTPALGVNGTAVRNDVQRPSSSQPCDANGTFVTNATDFNAYVCFDWIWQRLTRCAVVAQMDRDPLAAKVDPTGAGKNFSTVVTVSQERRMLTLLRSAVIRLSLPLPAGTECSGGSARNLCLVQFISSAGFGNCVVVQAASNTTTAASSNSTTTTSTTSSNATTDDAGTATTCSKKQHKHKHSKAVGTRAARALLLAGLEARGPW</sequence>